<accession>S7TXH4</accession>
<organism evidence="4 5">
    <name type="scientific">Desulfococcus multivorans DSM 2059</name>
    <dbReference type="NCBI Taxonomy" id="1121405"/>
    <lineage>
        <taxon>Bacteria</taxon>
        <taxon>Pseudomonadati</taxon>
        <taxon>Thermodesulfobacteriota</taxon>
        <taxon>Desulfobacteria</taxon>
        <taxon>Desulfobacterales</taxon>
        <taxon>Desulfococcaceae</taxon>
        <taxon>Desulfococcus</taxon>
    </lineage>
</organism>
<feature type="domain" description="J" evidence="3">
    <location>
        <begin position="4"/>
        <end position="66"/>
    </location>
</feature>
<dbReference type="CDD" id="cd06257">
    <property type="entry name" value="DnaJ"/>
    <property type="match status" value="1"/>
</dbReference>
<feature type="region of interest" description="Disordered" evidence="2">
    <location>
        <begin position="63"/>
        <end position="91"/>
    </location>
</feature>
<dbReference type="Proteomes" id="UP000014977">
    <property type="component" value="Unassembled WGS sequence"/>
</dbReference>
<dbReference type="InterPro" id="IPR036410">
    <property type="entry name" value="HSP_DnaJ_Cys-rich_dom_sf"/>
</dbReference>
<dbReference type="OrthoDB" id="9779622at2"/>
<keyword evidence="1" id="KW-0143">Chaperone</keyword>
<keyword evidence="5" id="KW-1185">Reference proteome</keyword>
<dbReference type="AlphaFoldDB" id="S7TXH4"/>
<dbReference type="PANTHER" id="PTHR44145">
    <property type="entry name" value="DNAJ HOMOLOG SUBFAMILY A MEMBER 3, MITOCHONDRIAL"/>
    <property type="match status" value="1"/>
</dbReference>
<dbReference type="SMART" id="SM00271">
    <property type="entry name" value="DnaJ"/>
    <property type="match status" value="1"/>
</dbReference>
<dbReference type="RefSeq" id="WP_020876471.1">
    <property type="nucleotide sequence ID" value="NZ_ATHJ01000075.1"/>
</dbReference>
<dbReference type="InterPro" id="IPR001623">
    <property type="entry name" value="DnaJ_domain"/>
</dbReference>
<dbReference type="Gene3D" id="6.20.20.10">
    <property type="match status" value="1"/>
</dbReference>
<evidence type="ECO:0000313" key="4">
    <source>
        <dbReference type="EMBL" id="EPR41495.1"/>
    </source>
</evidence>
<gene>
    <name evidence="4" type="ORF">dsmv_2040</name>
</gene>
<proteinExistence type="predicted"/>
<dbReference type="PRINTS" id="PR00625">
    <property type="entry name" value="JDOMAIN"/>
</dbReference>
<evidence type="ECO:0000259" key="3">
    <source>
        <dbReference type="PROSITE" id="PS50076"/>
    </source>
</evidence>
<feature type="compositionally biased region" description="Basic and acidic residues" evidence="2">
    <location>
        <begin position="63"/>
        <end position="75"/>
    </location>
</feature>
<keyword evidence="4" id="KW-0346">Stress response</keyword>
<dbReference type="eggNOG" id="COG0484">
    <property type="taxonomic scope" value="Bacteria"/>
</dbReference>
<reference evidence="4 5" key="1">
    <citation type="journal article" date="2013" name="Genome Announc.">
        <title>Draft genome sequences for three mercury-methylating, sulfate-reducing bacteria.</title>
        <authorList>
            <person name="Brown S.D."/>
            <person name="Hurt R.A.Jr."/>
            <person name="Gilmour C.C."/>
            <person name="Elias D.A."/>
        </authorList>
    </citation>
    <scope>NUCLEOTIDE SEQUENCE [LARGE SCALE GENOMIC DNA]</scope>
    <source>
        <strain evidence="4 5">DSM 2059</strain>
    </source>
</reference>
<dbReference type="PANTHER" id="PTHR44145:SF3">
    <property type="entry name" value="DNAJ HOMOLOG SUBFAMILY A MEMBER 3, MITOCHONDRIAL"/>
    <property type="match status" value="1"/>
</dbReference>
<dbReference type="SUPFAM" id="SSF46565">
    <property type="entry name" value="Chaperone J-domain"/>
    <property type="match status" value="1"/>
</dbReference>
<name>S7TXH4_DESML</name>
<dbReference type="Gene3D" id="1.10.287.110">
    <property type="entry name" value="DnaJ domain"/>
    <property type="match status" value="1"/>
</dbReference>
<protein>
    <submittedName>
        <fullName evidence="4">Heat shock protein DnaJ domain protein</fullName>
    </submittedName>
</protein>
<dbReference type="Pfam" id="PF00226">
    <property type="entry name" value="DnaJ"/>
    <property type="match status" value="1"/>
</dbReference>
<dbReference type="SUPFAM" id="SSF57938">
    <property type="entry name" value="DnaJ/Hsp40 cysteine-rich domain"/>
    <property type="match status" value="1"/>
</dbReference>
<dbReference type="InterPro" id="IPR036869">
    <property type="entry name" value="J_dom_sf"/>
</dbReference>
<dbReference type="InterPro" id="IPR051938">
    <property type="entry name" value="Apopto_cytoskel_mod"/>
</dbReference>
<sequence>MARSYFAVLGVTTDASFEEIRSAYRRLAKTYHPDHFEGDSEAFRQIQEAYTVLGDAQRRKAYEKNLKSQPHRRESQPASYPGPEPLIPRRRQTASPGIAPIEVIFENPRQHFRTSRRHRSHTEFGGVEDVSVEVPLTREQAMSGGSVAIMVPAPDVCPSCRGAGSGFFHRCRHCRGSGVIVRNISVQVPFPPGLEKDHVVRVALEAFGMERFDLRVWFRVAA</sequence>
<evidence type="ECO:0000256" key="1">
    <source>
        <dbReference type="ARBA" id="ARBA00023186"/>
    </source>
</evidence>
<comment type="caution">
    <text evidence="4">The sequence shown here is derived from an EMBL/GenBank/DDBJ whole genome shotgun (WGS) entry which is preliminary data.</text>
</comment>
<evidence type="ECO:0000313" key="5">
    <source>
        <dbReference type="Proteomes" id="UP000014977"/>
    </source>
</evidence>
<dbReference type="STRING" id="897.B2D07_00145"/>
<dbReference type="PROSITE" id="PS50076">
    <property type="entry name" value="DNAJ_2"/>
    <property type="match status" value="1"/>
</dbReference>
<evidence type="ECO:0000256" key="2">
    <source>
        <dbReference type="SAM" id="MobiDB-lite"/>
    </source>
</evidence>
<dbReference type="EMBL" id="ATHJ01000075">
    <property type="protein sequence ID" value="EPR41495.1"/>
    <property type="molecule type" value="Genomic_DNA"/>
</dbReference>